<evidence type="ECO:0000313" key="4">
    <source>
        <dbReference type="Proteomes" id="UP001372834"/>
    </source>
</evidence>
<gene>
    <name evidence="2" type="ORF">RUM43_007863</name>
    <name evidence="1" type="ORF">RUM44_000507</name>
</gene>
<dbReference type="Proteomes" id="UP001372834">
    <property type="component" value="Unassembled WGS sequence"/>
</dbReference>
<evidence type="ECO:0008006" key="5">
    <source>
        <dbReference type="Google" id="ProtNLM"/>
    </source>
</evidence>
<dbReference type="PANTHER" id="PTHR21261">
    <property type="entry name" value="BEAT PROTEIN"/>
    <property type="match status" value="1"/>
</dbReference>
<evidence type="ECO:0000313" key="1">
    <source>
        <dbReference type="EMBL" id="KAK6635256.1"/>
    </source>
</evidence>
<reference evidence="2 4" key="1">
    <citation type="submission" date="2023-10" db="EMBL/GenBank/DDBJ databases">
        <title>Genomes of two closely related lineages of the louse Polyplax serrata with different host specificities.</title>
        <authorList>
            <person name="Martinu J."/>
            <person name="Tarabai H."/>
            <person name="Stefka J."/>
            <person name="Hypsa V."/>
        </authorList>
    </citation>
    <scope>NUCLEOTIDE SEQUENCE [LARGE SCALE GENOMIC DNA]</scope>
    <source>
        <strain evidence="1">98ZLc_SE</strain>
        <strain evidence="2">HR10_N</strain>
    </source>
</reference>
<comment type="caution">
    <text evidence="2">The sequence shown here is derived from an EMBL/GenBank/DDBJ whole genome shotgun (WGS) entry which is preliminary data.</text>
</comment>
<protein>
    <recommendedName>
        <fullName evidence="5">Ig-like domain-containing protein</fullName>
    </recommendedName>
</protein>
<dbReference type="InterPro" id="IPR013783">
    <property type="entry name" value="Ig-like_fold"/>
</dbReference>
<dbReference type="EMBL" id="JAWJWF010000003">
    <property type="protein sequence ID" value="KAK6635256.1"/>
    <property type="molecule type" value="Genomic_DNA"/>
</dbReference>
<organism evidence="2 4">
    <name type="scientific">Polyplax serrata</name>
    <name type="common">Common mouse louse</name>
    <dbReference type="NCBI Taxonomy" id="468196"/>
    <lineage>
        <taxon>Eukaryota</taxon>
        <taxon>Metazoa</taxon>
        <taxon>Ecdysozoa</taxon>
        <taxon>Arthropoda</taxon>
        <taxon>Hexapoda</taxon>
        <taxon>Insecta</taxon>
        <taxon>Pterygota</taxon>
        <taxon>Neoptera</taxon>
        <taxon>Paraneoptera</taxon>
        <taxon>Psocodea</taxon>
        <taxon>Troctomorpha</taxon>
        <taxon>Phthiraptera</taxon>
        <taxon>Anoplura</taxon>
        <taxon>Polyplacidae</taxon>
        <taxon>Polyplax</taxon>
    </lineage>
</organism>
<dbReference type="Proteomes" id="UP001359485">
    <property type="component" value="Unassembled WGS sequence"/>
</dbReference>
<dbReference type="Gene3D" id="2.60.40.10">
    <property type="entry name" value="Immunoglobulins"/>
    <property type="match status" value="1"/>
</dbReference>
<dbReference type="AlphaFoldDB" id="A0AAN8P9G2"/>
<sequence>MAVDPNSRLPNEDPKIEGVQASYSVGSYVTANCTSSPSYPPARMDWFINGVKAQQWFLDYYYSDKPISDLNLESRTIGLKFQADSSHFHQNEGYLSLVCLATVADLTRTSENKAYLTRLTKEKFAQQFTNYHGRIKAEFLLLVVLVVVIHL</sequence>
<dbReference type="PANTHER" id="PTHR21261:SF15">
    <property type="entry name" value="BEATEN PATH IIIA, ISOFORM D-RELATED"/>
    <property type="match status" value="1"/>
</dbReference>
<evidence type="ECO:0000313" key="2">
    <source>
        <dbReference type="EMBL" id="KAK6639590.1"/>
    </source>
</evidence>
<evidence type="ECO:0000313" key="3">
    <source>
        <dbReference type="Proteomes" id="UP001359485"/>
    </source>
</evidence>
<dbReference type="EMBL" id="JAWJWE010000003">
    <property type="protein sequence ID" value="KAK6639590.1"/>
    <property type="molecule type" value="Genomic_DNA"/>
</dbReference>
<keyword evidence="3" id="KW-1185">Reference proteome</keyword>
<name>A0AAN8P9G2_POLSC</name>
<proteinExistence type="predicted"/>
<accession>A0AAN8P9G2</accession>